<reference evidence="2 3" key="1">
    <citation type="journal article" date="2011" name="Front. Microbiol.">
        <title>Genomic signatures of strain selection and enhancement in Bacillus atrophaeus var. globigii, a historical biowarfare simulant.</title>
        <authorList>
            <person name="Gibbons H.S."/>
            <person name="Broomall S.M."/>
            <person name="McNew L.A."/>
            <person name="Daligault H."/>
            <person name="Chapman C."/>
            <person name="Bruce D."/>
            <person name="Karavis M."/>
            <person name="Krepps M."/>
            <person name="McGregor P.A."/>
            <person name="Hong C."/>
            <person name="Park K.H."/>
            <person name="Akmal A."/>
            <person name="Feldman A."/>
            <person name="Lin J.S."/>
            <person name="Chang W.E."/>
            <person name="Higgs B.W."/>
            <person name="Demirev P."/>
            <person name="Lindquist J."/>
            <person name="Liem A."/>
            <person name="Fochler E."/>
            <person name="Read T.D."/>
            <person name="Tapia R."/>
            <person name="Johnson S."/>
            <person name="Bishop-Lilly K.A."/>
            <person name="Detter C."/>
            <person name="Han C."/>
            <person name="Sozhamannan S."/>
            <person name="Rosenzweig C.N."/>
            <person name="Skowronski E.W."/>
        </authorList>
    </citation>
    <scope>NUCLEOTIDE SEQUENCE [LARGE SCALE GENOMIC DNA]</scope>
    <source>
        <strain evidence="2 3">1942</strain>
    </source>
</reference>
<gene>
    <name evidence="2" type="ordered locus">BATR1942_09705</name>
</gene>
<dbReference type="Proteomes" id="UP000006867">
    <property type="component" value="Chromosome"/>
</dbReference>
<accession>A0ABM5LYF6</accession>
<organism evidence="2 3">
    <name type="scientific">Bacillus atrophaeus (strain 1942)</name>
    <dbReference type="NCBI Taxonomy" id="720555"/>
    <lineage>
        <taxon>Bacteria</taxon>
        <taxon>Bacillati</taxon>
        <taxon>Bacillota</taxon>
        <taxon>Bacilli</taxon>
        <taxon>Bacillales</taxon>
        <taxon>Bacillaceae</taxon>
        <taxon>Bacillus</taxon>
    </lineage>
</organism>
<protein>
    <submittedName>
        <fullName evidence="2">Uncharacterized protein</fullName>
    </submittedName>
</protein>
<evidence type="ECO:0000256" key="1">
    <source>
        <dbReference type="SAM" id="Coils"/>
    </source>
</evidence>
<evidence type="ECO:0000313" key="2">
    <source>
        <dbReference type="EMBL" id="ADP32874.1"/>
    </source>
</evidence>
<feature type="coiled-coil region" evidence="1">
    <location>
        <begin position="44"/>
        <end position="71"/>
    </location>
</feature>
<dbReference type="RefSeq" id="WP_004429603.1">
    <property type="nucleotide sequence ID" value="NC_014639.1"/>
</dbReference>
<evidence type="ECO:0000313" key="3">
    <source>
        <dbReference type="Proteomes" id="UP000006867"/>
    </source>
</evidence>
<keyword evidence="1" id="KW-0175">Coiled coil</keyword>
<dbReference type="EMBL" id="CP002207">
    <property type="protein sequence ID" value="ADP32874.1"/>
    <property type="molecule type" value="Genomic_DNA"/>
</dbReference>
<sequence length="89" mass="9728">MSKVIAQSQKHVSKAVGVFSQAVNEVEKAQTVLQEGIKADSAKVLSIKSQISKLEQDIVKTEKAKEAKGAEFKKNQDLLANLKQFTEGK</sequence>
<name>A0ABM5LYF6_BACA1</name>
<keyword evidence="3" id="KW-1185">Reference proteome</keyword>
<proteinExistence type="predicted"/>